<dbReference type="RefSeq" id="WP_129131528.1">
    <property type="nucleotide sequence ID" value="NZ_SDHW01000004.1"/>
</dbReference>
<keyword evidence="2" id="KW-1185">Reference proteome</keyword>
<dbReference type="EMBL" id="SDHW01000004">
    <property type="protein sequence ID" value="RXK59224.1"/>
    <property type="molecule type" value="Genomic_DNA"/>
</dbReference>
<accession>A0A4V1M7C1</accession>
<proteinExistence type="predicted"/>
<gene>
    <name evidence="1" type="ORF">ESA94_13870</name>
</gene>
<organism evidence="1 2">
    <name type="scientific">Lacibacter luteus</name>
    <dbReference type="NCBI Taxonomy" id="2508719"/>
    <lineage>
        <taxon>Bacteria</taxon>
        <taxon>Pseudomonadati</taxon>
        <taxon>Bacteroidota</taxon>
        <taxon>Chitinophagia</taxon>
        <taxon>Chitinophagales</taxon>
        <taxon>Chitinophagaceae</taxon>
        <taxon>Lacibacter</taxon>
    </lineage>
</organism>
<protein>
    <submittedName>
        <fullName evidence="1">Uncharacterized protein</fullName>
    </submittedName>
</protein>
<dbReference type="AlphaFoldDB" id="A0A4V1M7C1"/>
<comment type="caution">
    <text evidence="1">The sequence shown here is derived from an EMBL/GenBank/DDBJ whole genome shotgun (WGS) entry which is preliminary data.</text>
</comment>
<evidence type="ECO:0000313" key="2">
    <source>
        <dbReference type="Proteomes" id="UP000290204"/>
    </source>
</evidence>
<reference evidence="1 2" key="1">
    <citation type="submission" date="2019-01" db="EMBL/GenBank/DDBJ databases">
        <title>Lacibacter sp. strain TTM-7.</title>
        <authorList>
            <person name="Chen W.-M."/>
        </authorList>
    </citation>
    <scope>NUCLEOTIDE SEQUENCE [LARGE SCALE GENOMIC DNA]</scope>
    <source>
        <strain evidence="1 2">TTM-7</strain>
    </source>
</reference>
<name>A0A4V1M7C1_9BACT</name>
<evidence type="ECO:0000313" key="1">
    <source>
        <dbReference type="EMBL" id="RXK59224.1"/>
    </source>
</evidence>
<dbReference type="Proteomes" id="UP000290204">
    <property type="component" value="Unassembled WGS sequence"/>
</dbReference>
<sequence length="164" mass="18532">MKYVSGLLLLLVLSSFTGSVNYPVAKLYAYRQKITSGVNSTFDKKDKTVYRNYIYLLVKQNRQIEVEQVWINGEAVQFKTGEITSPVIIDAGVSLSGKSATETLVPKTEHKVLELITDKNASPDGKMFPRGYRSYQLLIQYKEDGKTFFLGSRFWKTIASSAKQ</sequence>
<dbReference type="OrthoDB" id="9838846at2"/>